<accession>A0A0M3JB18</accession>
<evidence type="ECO:0000313" key="3">
    <source>
        <dbReference type="Proteomes" id="UP000267096"/>
    </source>
</evidence>
<dbReference type="AlphaFoldDB" id="A0A0M3JB18"/>
<gene>
    <name evidence="2" type="ORF">ASIM_LOCUS4600</name>
</gene>
<evidence type="ECO:0000256" key="1">
    <source>
        <dbReference type="SAM" id="MobiDB-lite"/>
    </source>
</evidence>
<organism evidence="4">
    <name type="scientific">Anisakis simplex</name>
    <name type="common">Herring worm</name>
    <dbReference type="NCBI Taxonomy" id="6269"/>
    <lineage>
        <taxon>Eukaryota</taxon>
        <taxon>Metazoa</taxon>
        <taxon>Ecdysozoa</taxon>
        <taxon>Nematoda</taxon>
        <taxon>Chromadorea</taxon>
        <taxon>Rhabditida</taxon>
        <taxon>Spirurina</taxon>
        <taxon>Ascaridomorpha</taxon>
        <taxon>Ascaridoidea</taxon>
        <taxon>Anisakidae</taxon>
        <taxon>Anisakis</taxon>
        <taxon>Anisakis simplex complex</taxon>
    </lineage>
</organism>
<name>A0A0M3JB18_ANISI</name>
<dbReference type="EMBL" id="UYRR01008159">
    <property type="protein sequence ID" value="VDK24139.1"/>
    <property type="molecule type" value="Genomic_DNA"/>
</dbReference>
<keyword evidence="3" id="KW-1185">Reference proteome</keyword>
<proteinExistence type="predicted"/>
<evidence type="ECO:0000313" key="2">
    <source>
        <dbReference type="EMBL" id="VDK24139.1"/>
    </source>
</evidence>
<dbReference type="WBParaSite" id="ASIM_0000479101-mRNA-1">
    <property type="protein sequence ID" value="ASIM_0000479101-mRNA-1"/>
    <property type="gene ID" value="ASIM_0000479101"/>
</dbReference>
<sequence length="177" mass="19329">MSGSVEVGTVKTHSSEKESSQLSEKTKATVVSDTKKTSKEDDLKKMPKPKEEKSDAGDVIAESVESAGVCSTSPCPSTVKQELSETVSGSDEEGRLLRATSRQRDRRKLSSRERRGTQSPGSANGSDQTATKDNDEATKDKDKCAGNERKERSKKIVDESYQPATVFVVSIYSRCRF</sequence>
<dbReference type="Proteomes" id="UP000267096">
    <property type="component" value="Unassembled WGS sequence"/>
</dbReference>
<feature type="compositionally biased region" description="Polar residues" evidence="1">
    <location>
        <begin position="69"/>
        <end position="89"/>
    </location>
</feature>
<feature type="compositionally biased region" description="Polar residues" evidence="1">
    <location>
        <begin position="117"/>
        <end position="129"/>
    </location>
</feature>
<feature type="compositionally biased region" description="Basic and acidic residues" evidence="1">
    <location>
        <begin position="130"/>
        <end position="158"/>
    </location>
</feature>
<reference evidence="2 3" key="2">
    <citation type="submission" date="2018-11" db="EMBL/GenBank/DDBJ databases">
        <authorList>
            <consortium name="Pathogen Informatics"/>
        </authorList>
    </citation>
    <scope>NUCLEOTIDE SEQUENCE [LARGE SCALE GENOMIC DNA]</scope>
</reference>
<protein>
    <submittedName>
        <fullName evidence="4">Apoptotic chromatin condensation inducer in the nucleus-like</fullName>
    </submittedName>
</protein>
<evidence type="ECO:0000313" key="4">
    <source>
        <dbReference type="WBParaSite" id="ASIM_0000479101-mRNA-1"/>
    </source>
</evidence>
<feature type="region of interest" description="Disordered" evidence="1">
    <location>
        <begin position="1"/>
        <end position="158"/>
    </location>
</feature>
<feature type="compositionally biased region" description="Basic and acidic residues" evidence="1">
    <location>
        <begin position="13"/>
        <end position="56"/>
    </location>
</feature>
<reference evidence="4" key="1">
    <citation type="submission" date="2017-02" db="UniProtKB">
        <authorList>
            <consortium name="WormBaseParasite"/>
        </authorList>
    </citation>
    <scope>IDENTIFICATION</scope>
</reference>